<dbReference type="AlphaFoldDB" id="A0ABD1RSM0"/>
<name>A0ABD1RSM0_9LAMI</name>
<dbReference type="Proteomes" id="UP001604336">
    <property type="component" value="Unassembled WGS sequence"/>
</dbReference>
<feature type="compositionally biased region" description="Basic and acidic residues" evidence="1">
    <location>
        <begin position="91"/>
        <end position="100"/>
    </location>
</feature>
<feature type="region of interest" description="Disordered" evidence="1">
    <location>
        <begin position="88"/>
        <end position="112"/>
    </location>
</feature>
<dbReference type="EMBL" id="JBFOLK010000008">
    <property type="protein sequence ID" value="KAL2491417.1"/>
    <property type="molecule type" value="Genomic_DNA"/>
</dbReference>
<comment type="caution">
    <text evidence="2">The sequence shown here is derived from an EMBL/GenBank/DDBJ whole genome shotgun (WGS) entry which is preliminary data.</text>
</comment>
<organism evidence="2 3">
    <name type="scientific">Abeliophyllum distichum</name>
    <dbReference type="NCBI Taxonomy" id="126358"/>
    <lineage>
        <taxon>Eukaryota</taxon>
        <taxon>Viridiplantae</taxon>
        <taxon>Streptophyta</taxon>
        <taxon>Embryophyta</taxon>
        <taxon>Tracheophyta</taxon>
        <taxon>Spermatophyta</taxon>
        <taxon>Magnoliopsida</taxon>
        <taxon>eudicotyledons</taxon>
        <taxon>Gunneridae</taxon>
        <taxon>Pentapetalae</taxon>
        <taxon>asterids</taxon>
        <taxon>lamiids</taxon>
        <taxon>Lamiales</taxon>
        <taxon>Oleaceae</taxon>
        <taxon>Forsythieae</taxon>
        <taxon>Abeliophyllum</taxon>
    </lineage>
</organism>
<sequence>MVLEEVDLVRDIGEAEMDQAGEEEVTKGCIEEKACQHCDYCNMNGHTRSACFKIHGYPDWYKNLKEQKAKISNQNGRAVVNMADTPLDLDEDRHDMKDKTISQSTNISDLIQ</sequence>
<accession>A0ABD1RSM0</accession>
<evidence type="ECO:0000313" key="3">
    <source>
        <dbReference type="Proteomes" id="UP001604336"/>
    </source>
</evidence>
<evidence type="ECO:0000313" key="2">
    <source>
        <dbReference type="EMBL" id="KAL2491417.1"/>
    </source>
</evidence>
<proteinExistence type="predicted"/>
<dbReference type="PANTHER" id="PTHR34222">
    <property type="entry name" value="GAG_PRE-INTEGRS DOMAIN-CONTAINING PROTEIN"/>
    <property type="match status" value="1"/>
</dbReference>
<feature type="compositionally biased region" description="Polar residues" evidence="1">
    <location>
        <begin position="101"/>
        <end position="112"/>
    </location>
</feature>
<reference evidence="3" key="1">
    <citation type="submission" date="2024-07" db="EMBL/GenBank/DDBJ databases">
        <title>Two chromosome-level genome assemblies of Korean endemic species Abeliophyllum distichum and Forsythia ovata (Oleaceae).</title>
        <authorList>
            <person name="Jang H."/>
        </authorList>
    </citation>
    <scope>NUCLEOTIDE SEQUENCE [LARGE SCALE GENOMIC DNA]</scope>
</reference>
<dbReference type="PANTHER" id="PTHR34222:SF99">
    <property type="entry name" value="PROTEIN, PUTATIVE-RELATED"/>
    <property type="match status" value="1"/>
</dbReference>
<protein>
    <submittedName>
        <fullName evidence="2">Uncharacterized protein</fullName>
    </submittedName>
</protein>
<gene>
    <name evidence="2" type="ORF">Adt_27045</name>
</gene>
<evidence type="ECO:0000256" key="1">
    <source>
        <dbReference type="SAM" id="MobiDB-lite"/>
    </source>
</evidence>
<keyword evidence="3" id="KW-1185">Reference proteome</keyword>